<feature type="region of interest" description="Disordered" evidence="1">
    <location>
        <begin position="721"/>
        <end position="815"/>
    </location>
</feature>
<feature type="compositionally biased region" description="Basic and acidic residues" evidence="1">
    <location>
        <begin position="211"/>
        <end position="220"/>
    </location>
</feature>
<feature type="compositionally biased region" description="Polar residues" evidence="1">
    <location>
        <begin position="1044"/>
        <end position="1053"/>
    </location>
</feature>
<name>A0A8H7DV31_PLEOS</name>
<feature type="compositionally biased region" description="Polar residues" evidence="1">
    <location>
        <begin position="537"/>
        <end position="563"/>
    </location>
</feature>
<reference evidence="2" key="1">
    <citation type="submission" date="2019-07" db="EMBL/GenBank/DDBJ databases">
        <authorList>
            <person name="Palmer J.M."/>
        </authorList>
    </citation>
    <scope>NUCLEOTIDE SEQUENCE</scope>
    <source>
        <strain evidence="2">PC9</strain>
    </source>
</reference>
<sequence length="1249" mass="136953">MNVEAGRMNTPTTLATKLRDSWVIVLHHSPTLLLVVASTYKRVPELRGYCFLRCIDIEPRADLVTRERRLTIIKLAEPSRQLFKGITYILGDKNSSPLRPSKHSRREVPFTPRIVGKSQEVEELSRGLLEEGPMEKRLTTRRSQCSLVISPNLDAMLEYNEKVRRSKGLARAASVGAVVSTITKTSPVASGTEGLPPPPRKPRWPRSPTLSERDEIKHEEDVTDPDLEPHRNSNPYINPIPCFELGSLVEDQPAYSTTAVDGSHADSSPWGEVSSRRGHGAEGGSPSGSPGDVRSSQDHDLKQPSSATEASSQPPSPLSTFAKVDNLNKLFGKSLIKSKSESKNHAPSRPSTSSGTERAEVTSKLARGLILAARGKFTAASKNKNGATGMGQHETPILDIRRVDDAGFGHRVGGGGPARALYLSHDSPSSAPSASLYSDEDSPSRSSLYDHHDDHRISISSTIYPSSSSHIHPARLTPLLLPPDRMSSLRNLMSGHRSAVSLDHDVERDSFIDLVSPPAQVGSFPPNDPRTDPKPTSRPSTPTAHLRSSSEEGNAQPSPSSYSMFAKKPRGRSRSPKPPIPNTPKPIFNRPTTPLGISTLLSASPKPSPAPSPLDTRSISDSLPSTTNLLNPEERAERIRKSQKLAQVFGQTPGPDVLNQQCVNLQGQSLKQRVQHSRGSASVSVGKEPSKPAWPPPEGTQYITARGRRHSNPLVTEDVSFLDDDSLNQDSVDDLDDSNKDHHSDHAIEIGTEEGVPSSDWDGRIHQNTQDQKIRPDSPTSFIDLSDADDTLDNEGTSASIIGPDPISGDSISGRRRTRALSAALSLYENMSPEEQAEEERRRKREKLAKLHRFLGSRVPANLALGLPGDPSDSLPPLTFATNPDLDIDTKLDSPMLLPTDDLSRKMWLRRRRSSSAAALPTSWSDDIDRVKEDLNDREKSINVKRAQKMERLFGVAPPQTLYHTRHAPSPSLPVGPARTFALNTPPESPVVPNLKSNNQFSTTAATKSGSFPYPKPKLRKSERPGTSESSKLLLPSKGGSISEEPQSRSPPSAVNPVLLRSNVYSHYQHSLNSLNDIIDRDDKESLAELHEYLHSADDDATSSPGPSPTTLQEFARSALPLNRKLSTASIKSERRRSLPARTSLATISTDFSAASDYFPSSTGLHNRASLISITTPKPEITDFQLRRRRAAKLTQFFGVNYRELIHDILESIEKGLEDERKRGTLQPDEVEDLLQKLRTLRTKRGKIF</sequence>
<feature type="region of interest" description="Disordered" evidence="1">
    <location>
        <begin position="516"/>
        <end position="634"/>
    </location>
</feature>
<dbReference type="RefSeq" id="XP_036634224.1">
    <property type="nucleotide sequence ID" value="XM_036772751.1"/>
</dbReference>
<protein>
    <submittedName>
        <fullName evidence="2">Uncharacterized protein</fullName>
    </submittedName>
</protein>
<feature type="region of interest" description="Disordered" evidence="1">
    <location>
        <begin position="673"/>
        <end position="700"/>
    </location>
</feature>
<feature type="compositionally biased region" description="Polar residues" evidence="1">
    <location>
        <begin position="673"/>
        <end position="683"/>
    </location>
</feature>
<feature type="region of interest" description="Disordered" evidence="1">
    <location>
        <begin position="422"/>
        <end position="451"/>
    </location>
</feature>
<dbReference type="GeneID" id="59372975"/>
<feature type="compositionally biased region" description="Polar residues" evidence="1">
    <location>
        <begin position="995"/>
        <end position="1010"/>
    </location>
</feature>
<feature type="region of interest" description="Disordered" evidence="1">
    <location>
        <begin position="962"/>
        <end position="1056"/>
    </location>
</feature>
<dbReference type="EMBL" id="JACETU010000002">
    <property type="protein sequence ID" value="KAF7436325.1"/>
    <property type="molecule type" value="Genomic_DNA"/>
</dbReference>
<feature type="region of interest" description="Disordered" evidence="1">
    <location>
        <begin position="337"/>
        <end position="361"/>
    </location>
</feature>
<feature type="compositionally biased region" description="Polar residues" evidence="1">
    <location>
        <begin position="303"/>
        <end position="313"/>
    </location>
</feature>
<dbReference type="VEuPathDB" id="FungiDB:PC9H_003157"/>
<dbReference type="Proteomes" id="UP000623687">
    <property type="component" value="Unassembled WGS sequence"/>
</dbReference>
<evidence type="ECO:0000313" key="3">
    <source>
        <dbReference type="Proteomes" id="UP000623687"/>
    </source>
</evidence>
<feature type="compositionally biased region" description="Low complexity" evidence="1">
    <location>
        <begin position="422"/>
        <end position="437"/>
    </location>
</feature>
<proteinExistence type="predicted"/>
<dbReference type="OrthoDB" id="354769at2759"/>
<gene>
    <name evidence="2" type="ORF">PC9H_003157</name>
</gene>
<feature type="region of interest" description="Disordered" evidence="1">
    <location>
        <begin position="186"/>
        <end position="238"/>
    </location>
</feature>
<feature type="compositionally biased region" description="Basic and acidic residues" evidence="1">
    <location>
        <begin position="737"/>
        <end position="748"/>
    </location>
</feature>
<feature type="compositionally biased region" description="Acidic residues" evidence="1">
    <location>
        <begin position="721"/>
        <end position="736"/>
    </location>
</feature>
<comment type="caution">
    <text evidence="2">The sequence shown here is derived from an EMBL/GenBank/DDBJ whole genome shotgun (WGS) entry which is preliminary data.</text>
</comment>
<organism evidence="2 3">
    <name type="scientific">Pleurotus ostreatus</name>
    <name type="common">Oyster mushroom</name>
    <name type="synonym">White-rot fungus</name>
    <dbReference type="NCBI Taxonomy" id="5322"/>
    <lineage>
        <taxon>Eukaryota</taxon>
        <taxon>Fungi</taxon>
        <taxon>Dikarya</taxon>
        <taxon>Basidiomycota</taxon>
        <taxon>Agaricomycotina</taxon>
        <taxon>Agaricomycetes</taxon>
        <taxon>Agaricomycetidae</taxon>
        <taxon>Agaricales</taxon>
        <taxon>Pleurotineae</taxon>
        <taxon>Pleurotaceae</taxon>
        <taxon>Pleurotus</taxon>
    </lineage>
</organism>
<keyword evidence="3" id="KW-1185">Reference proteome</keyword>
<dbReference type="AlphaFoldDB" id="A0A8H7DV31"/>
<evidence type="ECO:0000313" key="2">
    <source>
        <dbReference type="EMBL" id="KAF7436325.1"/>
    </source>
</evidence>
<evidence type="ECO:0000256" key="1">
    <source>
        <dbReference type="SAM" id="MobiDB-lite"/>
    </source>
</evidence>
<accession>A0A8H7DV31</accession>
<feature type="compositionally biased region" description="Polar residues" evidence="1">
    <location>
        <begin position="615"/>
        <end position="630"/>
    </location>
</feature>
<feature type="compositionally biased region" description="Low complexity" evidence="1">
    <location>
        <begin position="1028"/>
        <end position="1043"/>
    </location>
</feature>
<feature type="region of interest" description="Disordered" evidence="1">
    <location>
        <begin position="257"/>
        <end position="321"/>
    </location>
</feature>